<comment type="subcellular location">
    <subcellularLocation>
        <location evidence="1">Membrane</location>
        <topology evidence="1">Multi-pass membrane protein</topology>
    </subcellularLocation>
</comment>
<keyword evidence="11" id="KW-1185">Reference proteome</keyword>
<keyword evidence="6 8" id="KW-1133">Transmembrane helix</keyword>
<dbReference type="InterPro" id="IPR000849">
    <property type="entry name" value="Sugar_P_transporter"/>
</dbReference>
<evidence type="ECO:0000256" key="3">
    <source>
        <dbReference type="ARBA" id="ARBA00022448"/>
    </source>
</evidence>
<dbReference type="PANTHER" id="PTHR43184">
    <property type="entry name" value="MAJOR FACILITATOR SUPERFAMILY TRANSPORTER 16, ISOFORM B"/>
    <property type="match status" value="1"/>
</dbReference>
<feature type="domain" description="Major facilitator superfamily (MFS) profile" evidence="9">
    <location>
        <begin position="1"/>
        <end position="407"/>
    </location>
</feature>
<dbReference type="Proteomes" id="UP000243217">
    <property type="component" value="Unassembled WGS sequence"/>
</dbReference>
<evidence type="ECO:0000259" key="9">
    <source>
        <dbReference type="PROSITE" id="PS50850"/>
    </source>
</evidence>
<keyword evidence="4" id="KW-0762">Sugar transport</keyword>
<dbReference type="InterPro" id="IPR020846">
    <property type="entry name" value="MFS_dom"/>
</dbReference>
<dbReference type="GO" id="GO:0005789">
    <property type="term" value="C:endoplasmic reticulum membrane"/>
    <property type="evidence" value="ECO:0007669"/>
    <property type="project" value="TreeGrafter"/>
</dbReference>
<proteinExistence type="inferred from homology"/>
<feature type="transmembrane region" description="Helical" evidence="8">
    <location>
        <begin position="42"/>
        <end position="65"/>
    </location>
</feature>
<dbReference type="GO" id="GO:0022857">
    <property type="term" value="F:transmembrane transporter activity"/>
    <property type="evidence" value="ECO:0007669"/>
    <property type="project" value="InterPro"/>
</dbReference>
<evidence type="ECO:0000256" key="6">
    <source>
        <dbReference type="ARBA" id="ARBA00022989"/>
    </source>
</evidence>
<evidence type="ECO:0000256" key="2">
    <source>
        <dbReference type="ARBA" id="ARBA00009598"/>
    </source>
</evidence>
<name>A0A1V9YX16_9STRA</name>
<dbReference type="AlphaFoldDB" id="A0A1V9YX16"/>
<evidence type="ECO:0000256" key="1">
    <source>
        <dbReference type="ARBA" id="ARBA00004141"/>
    </source>
</evidence>
<dbReference type="PANTHER" id="PTHR43184:SF12">
    <property type="entry name" value="SUGAR PHOSPHATE EXCHANGER 3"/>
    <property type="match status" value="1"/>
</dbReference>
<evidence type="ECO:0000313" key="11">
    <source>
        <dbReference type="Proteomes" id="UP000243217"/>
    </source>
</evidence>
<evidence type="ECO:0000256" key="5">
    <source>
        <dbReference type="ARBA" id="ARBA00022692"/>
    </source>
</evidence>
<evidence type="ECO:0000256" key="8">
    <source>
        <dbReference type="SAM" id="Phobius"/>
    </source>
</evidence>
<sequence>MNQRDVFALTYAAYIAVYFTRKPFSVAKSTLTTTGAHSESELGLIDTAFLIAYAAGQFGSGFIALSVGVKVGLTISYIGTGICAFFFGFSQSKDVRAIAWFLNGIFQAQFFPFIMEVLGAWFPPSSRGQIMGLWTSCQQVGGFATSSFGAYVLSNPNMTWRDVFILPSYLSFLFAFITLAVLQPAPPKLPAKASSEDKENKSSKPAPKSFMATLSVPFLFNISSAYFFIKLVRYTYLGWLPYYMTSVLGFSAAESVLMSSVFDLAGTIGSVVCGFVSDKLFGGHSAKVIAPMCLLCGMFTIVYPQVAAISSTCNLLIMGAVGLFVAGPDSMLGGAACAEICGRANQPSAATMATGIANGMGSLGAIASGLLPILIKDHFGWTMLFNTLGGLAILGGVLLLPMLKSPVKTKDA</sequence>
<feature type="transmembrane region" description="Helical" evidence="8">
    <location>
        <begin position="315"/>
        <end position="338"/>
    </location>
</feature>
<dbReference type="OrthoDB" id="3639251at2759"/>
<gene>
    <name evidence="10" type="ORF">THRCLA_09440</name>
</gene>
<feature type="transmembrane region" description="Helical" evidence="8">
    <location>
        <begin position="163"/>
        <end position="182"/>
    </location>
</feature>
<dbReference type="PIRSF" id="PIRSF002808">
    <property type="entry name" value="Hexose_phosphate_transp"/>
    <property type="match status" value="1"/>
</dbReference>
<feature type="transmembrane region" description="Helical" evidence="8">
    <location>
        <begin position="6"/>
        <end position="21"/>
    </location>
</feature>
<keyword evidence="7 8" id="KW-0472">Membrane</keyword>
<feature type="transmembrane region" description="Helical" evidence="8">
    <location>
        <begin position="101"/>
        <end position="122"/>
    </location>
</feature>
<dbReference type="InterPro" id="IPR036259">
    <property type="entry name" value="MFS_trans_sf"/>
</dbReference>
<dbReference type="PROSITE" id="PS50850">
    <property type="entry name" value="MFS"/>
    <property type="match status" value="1"/>
</dbReference>
<feature type="transmembrane region" description="Helical" evidence="8">
    <location>
        <begin position="381"/>
        <end position="400"/>
    </location>
</feature>
<accession>A0A1V9YX16</accession>
<feature type="transmembrane region" description="Helical" evidence="8">
    <location>
        <begin position="288"/>
        <end position="309"/>
    </location>
</feature>
<keyword evidence="5 8" id="KW-0812">Transmembrane</keyword>
<evidence type="ECO:0000256" key="4">
    <source>
        <dbReference type="ARBA" id="ARBA00022597"/>
    </source>
</evidence>
<feature type="transmembrane region" description="Helical" evidence="8">
    <location>
        <begin position="71"/>
        <end position="89"/>
    </location>
</feature>
<dbReference type="Gene3D" id="1.20.1250.20">
    <property type="entry name" value="MFS general substrate transporter like domains"/>
    <property type="match status" value="2"/>
</dbReference>
<keyword evidence="3" id="KW-0813">Transport</keyword>
<dbReference type="STRING" id="74557.A0A1V9YX16"/>
<dbReference type="InterPro" id="IPR011701">
    <property type="entry name" value="MFS"/>
</dbReference>
<dbReference type="SUPFAM" id="SSF103473">
    <property type="entry name" value="MFS general substrate transporter"/>
    <property type="match status" value="1"/>
</dbReference>
<feature type="transmembrane region" description="Helical" evidence="8">
    <location>
        <begin position="210"/>
        <end position="229"/>
    </location>
</feature>
<evidence type="ECO:0000256" key="7">
    <source>
        <dbReference type="ARBA" id="ARBA00023136"/>
    </source>
</evidence>
<protein>
    <submittedName>
        <fullName evidence="10">MFS family transporter: glycerol-3-phosphate</fullName>
    </submittedName>
</protein>
<comment type="similarity">
    <text evidence="2">Belongs to the major facilitator superfamily. Organophosphate:Pi antiporter (OPA) (TC 2.A.1.4) family.</text>
</comment>
<organism evidence="10 11">
    <name type="scientific">Thraustotheca clavata</name>
    <dbReference type="NCBI Taxonomy" id="74557"/>
    <lineage>
        <taxon>Eukaryota</taxon>
        <taxon>Sar</taxon>
        <taxon>Stramenopiles</taxon>
        <taxon>Oomycota</taxon>
        <taxon>Saprolegniomycetes</taxon>
        <taxon>Saprolegniales</taxon>
        <taxon>Achlyaceae</taxon>
        <taxon>Thraustotheca</taxon>
    </lineage>
</organism>
<feature type="transmembrane region" description="Helical" evidence="8">
    <location>
        <begin position="350"/>
        <end position="375"/>
    </location>
</feature>
<dbReference type="Pfam" id="PF07690">
    <property type="entry name" value="MFS_1"/>
    <property type="match status" value="1"/>
</dbReference>
<evidence type="ECO:0000313" key="10">
    <source>
        <dbReference type="EMBL" id="OQR90080.1"/>
    </source>
</evidence>
<comment type="caution">
    <text evidence="10">The sequence shown here is derived from an EMBL/GenBank/DDBJ whole genome shotgun (WGS) entry which is preliminary data.</text>
</comment>
<dbReference type="EMBL" id="JNBS01002596">
    <property type="protein sequence ID" value="OQR90080.1"/>
    <property type="molecule type" value="Genomic_DNA"/>
</dbReference>
<reference evidence="10 11" key="1">
    <citation type="journal article" date="2014" name="Genome Biol. Evol.">
        <title>The secreted proteins of Achlya hypogyna and Thraustotheca clavata identify the ancestral oomycete secretome and reveal gene acquisitions by horizontal gene transfer.</title>
        <authorList>
            <person name="Misner I."/>
            <person name="Blouin N."/>
            <person name="Leonard G."/>
            <person name="Richards T.A."/>
            <person name="Lane C.E."/>
        </authorList>
    </citation>
    <scope>NUCLEOTIDE SEQUENCE [LARGE SCALE GENOMIC DNA]</scope>
    <source>
        <strain evidence="10 11">ATCC 34112</strain>
    </source>
</reference>